<dbReference type="GO" id="GO:0048364">
    <property type="term" value="P:root development"/>
    <property type="evidence" value="ECO:0007669"/>
    <property type="project" value="InterPro"/>
</dbReference>
<dbReference type="AlphaFoldDB" id="A0A3Q7I8C2"/>
<sequence length="96" mass="10773">MDVVVDTLEKKYNELLTSLAIVLETYNGGEKSEGVDSHLENFQKSFSSFQASCDEAQEFVESLKKSVGCEQFQEQVFDSDSLSTMIDDEKSSKTEI</sequence>
<name>A0A3Q7I8C2_SOLLC</name>
<protein>
    <submittedName>
        <fullName evidence="1">Uncharacterized protein</fullName>
    </submittedName>
</protein>
<proteinExistence type="predicted"/>
<accession>A0A3Q7I8C2</accession>
<dbReference type="GO" id="GO:0009631">
    <property type="term" value="P:cold acclimation"/>
    <property type="evidence" value="ECO:0007669"/>
    <property type="project" value="InterPro"/>
</dbReference>
<dbReference type="Proteomes" id="UP000004994">
    <property type="component" value="Chromosome 9"/>
</dbReference>
<dbReference type="Gramene" id="Solyc09g082750.1.1">
    <property type="protein sequence ID" value="Solyc09g082750.1.1.1"/>
    <property type="gene ID" value="Solyc09g082750.1"/>
</dbReference>
<dbReference type="PANTHER" id="PTHR35989:SF2">
    <property type="entry name" value="MEDIATOR OF RNA POLYMERASE II TRANSCRIPTION SUBUNIT 32-LIKE"/>
    <property type="match status" value="1"/>
</dbReference>
<reference evidence="1" key="2">
    <citation type="submission" date="2019-01" db="UniProtKB">
        <authorList>
            <consortium name="EnsemblPlants"/>
        </authorList>
    </citation>
    <scope>IDENTIFICATION</scope>
    <source>
        <strain evidence="1">cv. Heinz 1706</strain>
    </source>
</reference>
<dbReference type="OMA" id="KSTCDEA"/>
<dbReference type="GO" id="GO:0016592">
    <property type="term" value="C:mediator complex"/>
    <property type="evidence" value="ECO:0007669"/>
    <property type="project" value="InterPro"/>
</dbReference>
<organism evidence="1">
    <name type="scientific">Solanum lycopersicum</name>
    <name type="common">Tomato</name>
    <name type="synonym">Lycopersicon esculentum</name>
    <dbReference type="NCBI Taxonomy" id="4081"/>
    <lineage>
        <taxon>Eukaryota</taxon>
        <taxon>Viridiplantae</taxon>
        <taxon>Streptophyta</taxon>
        <taxon>Embryophyta</taxon>
        <taxon>Tracheophyta</taxon>
        <taxon>Spermatophyta</taxon>
        <taxon>Magnoliopsida</taxon>
        <taxon>eudicotyledons</taxon>
        <taxon>Gunneridae</taxon>
        <taxon>Pentapetalae</taxon>
        <taxon>asterids</taxon>
        <taxon>lamiids</taxon>
        <taxon>Solanales</taxon>
        <taxon>Solanaceae</taxon>
        <taxon>Solanoideae</taxon>
        <taxon>Solaneae</taxon>
        <taxon>Solanum</taxon>
        <taxon>Solanum subgen. Lycopersicon</taxon>
    </lineage>
</organism>
<keyword evidence="2" id="KW-1185">Reference proteome</keyword>
<dbReference type="PANTHER" id="PTHR35989">
    <property type="entry name" value="MEDIATOR OF RNA POLYMERASE II TRANSCRIPTION SUBUNIT 32"/>
    <property type="match status" value="1"/>
</dbReference>
<evidence type="ECO:0000313" key="1">
    <source>
        <dbReference type="EnsemblPlants" id="Solyc09g082750.1.1.1"/>
    </source>
</evidence>
<evidence type="ECO:0000313" key="2">
    <source>
        <dbReference type="Proteomes" id="UP000004994"/>
    </source>
</evidence>
<dbReference type="STRING" id="4081.A0A3Q7I8C2"/>
<dbReference type="PaxDb" id="4081-Solyc09g082750.1.1"/>
<dbReference type="GO" id="GO:0010150">
    <property type="term" value="P:leaf senescence"/>
    <property type="evidence" value="ECO:0007669"/>
    <property type="project" value="InterPro"/>
</dbReference>
<reference evidence="1" key="1">
    <citation type="journal article" date="2012" name="Nature">
        <title>The tomato genome sequence provides insights into fleshy fruit evolution.</title>
        <authorList>
            <consortium name="Tomato Genome Consortium"/>
        </authorList>
    </citation>
    <scope>NUCLEOTIDE SEQUENCE [LARGE SCALE GENOMIC DNA]</scope>
    <source>
        <strain evidence="1">cv. Heinz 1706</strain>
    </source>
</reference>
<dbReference type="GO" id="GO:0006355">
    <property type="term" value="P:regulation of DNA-templated transcription"/>
    <property type="evidence" value="ECO:0007669"/>
    <property type="project" value="InterPro"/>
</dbReference>
<dbReference type="InterPro" id="IPR033244">
    <property type="entry name" value="MED32"/>
</dbReference>
<dbReference type="EnsemblPlants" id="Solyc09g082750.1.1">
    <property type="protein sequence ID" value="Solyc09g082750.1.1.1"/>
    <property type="gene ID" value="Solyc09g082750.1"/>
</dbReference>
<dbReference type="InParanoid" id="A0A3Q7I8C2"/>